<comment type="similarity">
    <text evidence="2">Belongs to the autoinducer-2 exporter (AI-2E) (TC 2.A.86) family.</text>
</comment>
<comment type="subcellular location">
    <subcellularLocation>
        <location evidence="1">Membrane</location>
        <topology evidence="1">Multi-pass membrane protein</topology>
    </subcellularLocation>
</comment>
<protein>
    <submittedName>
        <fullName evidence="7">AI-2E family transporter</fullName>
    </submittedName>
</protein>
<dbReference type="RefSeq" id="WP_379276308.1">
    <property type="nucleotide sequence ID" value="NZ_JBHUGT010000022.1"/>
</dbReference>
<dbReference type="PANTHER" id="PTHR21716:SF69">
    <property type="entry name" value="TRANSPORT PROTEIN YUBA-RELATED"/>
    <property type="match status" value="1"/>
</dbReference>
<dbReference type="Pfam" id="PF01594">
    <property type="entry name" value="AI-2E_transport"/>
    <property type="match status" value="1"/>
</dbReference>
<dbReference type="Proteomes" id="UP001597493">
    <property type="component" value="Unassembled WGS sequence"/>
</dbReference>
<feature type="transmembrane region" description="Helical" evidence="6">
    <location>
        <begin position="20"/>
        <end position="37"/>
    </location>
</feature>
<sequence length="392" mass="43291">MNNIRAGAERFKLFFLNNKFVIFLLVLLLIGINIFVFTKVQFIFTPLIVLLKTVLLPVLLSGVGYYLLNPVVDYMERKGIKRGYSILALYLLILAVLVLLIVAVVPFIGDQVTELINNIPVYTVQLEELVESLLGSQMLGQLLAQFDLNLAGLTSDFSRQVTDILQNSWSTIRGFVGAVTEIVLSIVTVPLILFYLLKDGKRLPGYMIGFLPTKLRGRSGRVLKDMNHQISTYIRGQIIVSFCIGVLLYIGYVIIGLKYSLVLAVIAAFTAVIPYLGPAIAITPALIVAVVTSPVMLLKMIVIWTIVQLIEGKFISPQIMGKSLQVHPITILFVILTSGHLFGIVGVILAVPGYAVLKVIVTSLFEWFKARSRLYEPEAPEAPDAEEVPSGK</sequence>
<feature type="transmembrane region" description="Helical" evidence="6">
    <location>
        <begin position="233"/>
        <end position="255"/>
    </location>
</feature>
<feature type="transmembrane region" description="Helical" evidence="6">
    <location>
        <begin position="285"/>
        <end position="310"/>
    </location>
</feature>
<gene>
    <name evidence="7" type="ORF">ACFSW5_18635</name>
</gene>
<keyword evidence="8" id="KW-1185">Reference proteome</keyword>
<reference evidence="8" key="1">
    <citation type="journal article" date="2019" name="Int. J. Syst. Evol. Microbiol.">
        <title>The Global Catalogue of Microorganisms (GCM) 10K type strain sequencing project: providing services to taxonomists for standard genome sequencing and annotation.</title>
        <authorList>
            <consortium name="The Broad Institute Genomics Platform"/>
            <consortium name="The Broad Institute Genome Sequencing Center for Infectious Disease"/>
            <person name="Wu L."/>
            <person name="Ma J."/>
        </authorList>
    </citation>
    <scope>NUCLEOTIDE SEQUENCE [LARGE SCALE GENOMIC DNA]</scope>
    <source>
        <strain evidence="8">TISTR 1827</strain>
    </source>
</reference>
<dbReference type="InterPro" id="IPR022324">
    <property type="entry name" value="Bacilysin_exporter_BacE_put"/>
</dbReference>
<feature type="transmembrane region" description="Helical" evidence="6">
    <location>
        <begin position="261"/>
        <end position="278"/>
    </location>
</feature>
<dbReference type="PANTHER" id="PTHR21716">
    <property type="entry name" value="TRANSMEMBRANE PROTEIN"/>
    <property type="match status" value="1"/>
</dbReference>
<accession>A0ABW5R0N0</accession>
<dbReference type="PRINTS" id="PR01988">
    <property type="entry name" value="EXPORTERBACE"/>
</dbReference>
<evidence type="ECO:0000256" key="3">
    <source>
        <dbReference type="ARBA" id="ARBA00022692"/>
    </source>
</evidence>
<keyword evidence="3 6" id="KW-0812">Transmembrane</keyword>
<evidence type="ECO:0000256" key="2">
    <source>
        <dbReference type="ARBA" id="ARBA00009773"/>
    </source>
</evidence>
<evidence type="ECO:0000256" key="5">
    <source>
        <dbReference type="ARBA" id="ARBA00023136"/>
    </source>
</evidence>
<comment type="caution">
    <text evidence="7">The sequence shown here is derived from an EMBL/GenBank/DDBJ whole genome shotgun (WGS) entry which is preliminary data.</text>
</comment>
<dbReference type="InterPro" id="IPR002549">
    <property type="entry name" value="AI-2E-like"/>
</dbReference>
<proteinExistence type="inferred from homology"/>
<evidence type="ECO:0000256" key="1">
    <source>
        <dbReference type="ARBA" id="ARBA00004141"/>
    </source>
</evidence>
<evidence type="ECO:0000313" key="8">
    <source>
        <dbReference type="Proteomes" id="UP001597493"/>
    </source>
</evidence>
<keyword evidence="4 6" id="KW-1133">Transmembrane helix</keyword>
<feature type="transmembrane region" description="Helical" evidence="6">
    <location>
        <begin position="330"/>
        <end position="357"/>
    </location>
</feature>
<name>A0ABW5R0N0_9BACL</name>
<evidence type="ECO:0000256" key="6">
    <source>
        <dbReference type="SAM" id="Phobius"/>
    </source>
</evidence>
<feature type="transmembrane region" description="Helical" evidence="6">
    <location>
        <begin position="43"/>
        <end position="68"/>
    </location>
</feature>
<feature type="transmembrane region" description="Helical" evidence="6">
    <location>
        <begin position="89"/>
        <end position="108"/>
    </location>
</feature>
<feature type="transmembrane region" description="Helical" evidence="6">
    <location>
        <begin position="175"/>
        <end position="197"/>
    </location>
</feature>
<evidence type="ECO:0000313" key="7">
    <source>
        <dbReference type="EMBL" id="MFD2662277.1"/>
    </source>
</evidence>
<organism evidence="7 8">
    <name type="scientific">Paenibacillus thailandensis</name>
    <dbReference type="NCBI Taxonomy" id="393250"/>
    <lineage>
        <taxon>Bacteria</taxon>
        <taxon>Bacillati</taxon>
        <taxon>Bacillota</taxon>
        <taxon>Bacilli</taxon>
        <taxon>Bacillales</taxon>
        <taxon>Paenibacillaceae</taxon>
        <taxon>Paenibacillus</taxon>
    </lineage>
</organism>
<dbReference type="EMBL" id="JBHUMY010000025">
    <property type="protein sequence ID" value="MFD2662277.1"/>
    <property type="molecule type" value="Genomic_DNA"/>
</dbReference>
<keyword evidence="5 6" id="KW-0472">Membrane</keyword>
<evidence type="ECO:0000256" key="4">
    <source>
        <dbReference type="ARBA" id="ARBA00022989"/>
    </source>
</evidence>